<keyword evidence="4 8" id="KW-0732">Signal</keyword>
<name>A0A921ZM61_MANSE</name>
<reference evidence="9" key="2">
    <citation type="submission" date="2020-12" db="EMBL/GenBank/DDBJ databases">
        <authorList>
            <person name="Kanost M."/>
        </authorList>
    </citation>
    <scope>NUCLEOTIDE SEQUENCE</scope>
</reference>
<evidence type="ECO:0000313" key="9">
    <source>
        <dbReference type="EMBL" id="KAG6459347.1"/>
    </source>
</evidence>
<protein>
    <recommendedName>
        <fullName evidence="3">acid phosphatase</fullName>
        <ecNumber evidence="3">3.1.3.2</ecNumber>
    </recommendedName>
</protein>
<dbReference type="EC" id="3.1.3.2" evidence="3"/>
<proteinExistence type="inferred from homology"/>
<dbReference type="InterPro" id="IPR050645">
    <property type="entry name" value="Histidine_acid_phosphatase"/>
</dbReference>
<evidence type="ECO:0000256" key="5">
    <source>
        <dbReference type="ARBA" id="ARBA00022801"/>
    </source>
</evidence>
<keyword evidence="6" id="KW-1015">Disulfide bond</keyword>
<dbReference type="OrthoDB" id="10257284at2759"/>
<dbReference type="Pfam" id="PF00328">
    <property type="entry name" value="His_Phos_2"/>
    <property type="match status" value="1"/>
</dbReference>
<dbReference type="SUPFAM" id="SSF53254">
    <property type="entry name" value="Phosphoglycerate mutase-like"/>
    <property type="match status" value="1"/>
</dbReference>
<comment type="catalytic activity">
    <reaction evidence="1">
        <text>a phosphate monoester + H2O = an alcohol + phosphate</text>
        <dbReference type="Rhea" id="RHEA:15017"/>
        <dbReference type="ChEBI" id="CHEBI:15377"/>
        <dbReference type="ChEBI" id="CHEBI:30879"/>
        <dbReference type="ChEBI" id="CHEBI:43474"/>
        <dbReference type="ChEBI" id="CHEBI:67140"/>
        <dbReference type="EC" id="3.1.3.2"/>
    </reaction>
</comment>
<evidence type="ECO:0000256" key="8">
    <source>
        <dbReference type="SAM" id="SignalP"/>
    </source>
</evidence>
<comment type="similarity">
    <text evidence="2">Belongs to the histidine acid phosphatase family.</text>
</comment>
<dbReference type="InterPro" id="IPR000560">
    <property type="entry name" value="His_Pase_clade-2"/>
</dbReference>
<gene>
    <name evidence="9" type="ORF">O3G_MSEX011344</name>
</gene>
<dbReference type="GO" id="GO:0003993">
    <property type="term" value="F:acid phosphatase activity"/>
    <property type="evidence" value="ECO:0007669"/>
    <property type="project" value="UniProtKB-EC"/>
</dbReference>
<organism evidence="9 10">
    <name type="scientific">Manduca sexta</name>
    <name type="common">Tobacco hawkmoth</name>
    <name type="synonym">Tobacco hornworm</name>
    <dbReference type="NCBI Taxonomy" id="7130"/>
    <lineage>
        <taxon>Eukaryota</taxon>
        <taxon>Metazoa</taxon>
        <taxon>Ecdysozoa</taxon>
        <taxon>Arthropoda</taxon>
        <taxon>Hexapoda</taxon>
        <taxon>Insecta</taxon>
        <taxon>Pterygota</taxon>
        <taxon>Neoptera</taxon>
        <taxon>Endopterygota</taxon>
        <taxon>Lepidoptera</taxon>
        <taxon>Glossata</taxon>
        <taxon>Ditrysia</taxon>
        <taxon>Bombycoidea</taxon>
        <taxon>Sphingidae</taxon>
        <taxon>Sphinginae</taxon>
        <taxon>Sphingini</taxon>
        <taxon>Manduca</taxon>
    </lineage>
</organism>
<keyword evidence="5" id="KW-0378">Hydrolase</keyword>
<evidence type="ECO:0000313" key="10">
    <source>
        <dbReference type="Proteomes" id="UP000791440"/>
    </source>
</evidence>
<reference evidence="9" key="1">
    <citation type="journal article" date="2016" name="Insect Biochem. Mol. Biol.">
        <title>Multifaceted biological insights from a draft genome sequence of the tobacco hornworm moth, Manduca sexta.</title>
        <authorList>
            <person name="Kanost M.R."/>
            <person name="Arrese E.L."/>
            <person name="Cao X."/>
            <person name="Chen Y.R."/>
            <person name="Chellapilla S."/>
            <person name="Goldsmith M.R."/>
            <person name="Grosse-Wilde E."/>
            <person name="Heckel D.G."/>
            <person name="Herndon N."/>
            <person name="Jiang H."/>
            <person name="Papanicolaou A."/>
            <person name="Qu J."/>
            <person name="Soulages J.L."/>
            <person name="Vogel H."/>
            <person name="Walters J."/>
            <person name="Waterhouse R.M."/>
            <person name="Ahn S.J."/>
            <person name="Almeida F.C."/>
            <person name="An C."/>
            <person name="Aqrawi P."/>
            <person name="Bretschneider A."/>
            <person name="Bryant W.B."/>
            <person name="Bucks S."/>
            <person name="Chao H."/>
            <person name="Chevignon G."/>
            <person name="Christen J.M."/>
            <person name="Clarke D.F."/>
            <person name="Dittmer N.T."/>
            <person name="Ferguson L.C.F."/>
            <person name="Garavelou S."/>
            <person name="Gordon K.H.J."/>
            <person name="Gunaratna R.T."/>
            <person name="Han Y."/>
            <person name="Hauser F."/>
            <person name="He Y."/>
            <person name="Heidel-Fischer H."/>
            <person name="Hirsh A."/>
            <person name="Hu Y."/>
            <person name="Jiang H."/>
            <person name="Kalra D."/>
            <person name="Klinner C."/>
            <person name="Konig C."/>
            <person name="Kovar C."/>
            <person name="Kroll A.R."/>
            <person name="Kuwar S.S."/>
            <person name="Lee S.L."/>
            <person name="Lehman R."/>
            <person name="Li K."/>
            <person name="Li Z."/>
            <person name="Liang H."/>
            <person name="Lovelace S."/>
            <person name="Lu Z."/>
            <person name="Mansfield J.H."/>
            <person name="McCulloch K.J."/>
            <person name="Mathew T."/>
            <person name="Morton B."/>
            <person name="Muzny D.M."/>
            <person name="Neunemann D."/>
            <person name="Ongeri F."/>
            <person name="Pauchet Y."/>
            <person name="Pu L.L."/>
            <person name="Pyrousis I."/>
            <person name="Rao X.J."/>
            <person name="Redding A."/>
            <person name="Roesel C."/>
            <person name="Sanchez-Gracia A."/>
            <person name="Schaack S."/>
            <person name="Shukla A."/>
            <person name="Tetreau G."/>
            <person name="Wang Y."/>
            <person name="Xiong G.H."/>
            <person name="Traut W."/>
            <person name="Walsh T.K."/>
            <person name="Worley K.C."/>
            <person name="Wu D."/>
            <person name="Wu W."/>
            <person name="Wu Y.Q."/>
            <person name="Zhang X."/>
            <person name="Zou Z."/>
            <person name="Zucker H."/>
            <person name="Briscoe A.D."/>
            <person name="Burmester T."/>
            <person name="Clem R.J."/>
            <person name="Feyereisen R."/>
            <person name="Grimmelikhuijzen C.J.P."/>
            <person name="Hamodrakas S.J."/>
            <person name="Hansson B.S."/>
            <person name="Huguet E."/>
            <person name="Jermiin L.S."/>
            <person name="Lan Q."/>
            <person name="Lehman H.K."/>
            <person name="Lorenzen M."/>
            <person name="Merzendorfer H."/>
            <person name="Michalopoulos I."/>
            <person name="Morton D.B."/>
            <person name="Muthukrishnan S."/>
            <person name="Oakeshott J.G."/>
            <person name="Palmer W."/>
            <person name="Park Y."/>
            <person name="Passarelli A.L."/>
            <person name="Rozas J."/>
            <person name="Schwartz L.M."/>
            <person name="Smith W."/>
            <person name="Southgate A."/>
            <person name="Vilcinskas A."/>
            <person name="Vogt R."/>
            <person name="Wang P."/>
            <person name="Werren J."/>
            <person name="Yu X.Q."/>
            <person name="Zhou J.J."/>
            <person name="Brown S.J."/>
            <person name="Scherer S.E."/>
            <person name="Richards S."/>
            <person name="Blissard G.W."/>
        </authorList>
    </citation>
    <scope>NUCLEOTIDE SEQUENCE</scope>
</reference>
<evidence type="ECO:0000256" key="3">
    <source>
        <dbReference type="ARBA" id="ARBA00012646"/>
    </source>
</evidence>
<keyword evidence="10" id="KW-1185">Reference proteome</keyword>
<sequence>MKISLLISFIILLSCEWSEGTPTRQVVKPTNEVADNGLDDTDLLLAFVVFRHGDRTPDQDELALYPDAESSNKNIFFPFGKKALTNKGKQRGFAVGKYLRKRYDGFLSRLYLPDEITVRTTAFDRTKMTALTALAGLYPPPPAQRWNPLLDWQPVPYDTLDGDTDDLLYYYNCPRYIALRDQVYQQPEIKESLVPYEGLFHYLQKHTGMNITSPEQVFYLDNLFQTLRNVGVNPPKWAQEVMPEIKEVTKIEYAAEFYTPELVRLASGIFMEGLINASKSYIAGDTEQPKTRLYSAHENNVAAAMAAARVFIPHQPQYGSTISIEFRRDKSTGSYGFAAVYSPEAGGPGKILTVDGCDGKALCDYDKFLTLVQDVLMSKEEYKAECAILP</sequence>
<evidence type="ECO:0000256" key="1">
    <source>
        <dbReference type="ARBA" id="ARBA00000032"/>
    </source>
</evidence>
<dbReference type="Gene3D" id="3.40.50.1240">
    <property type="entry name" value="Phosphoglycerate mutase-like"/>
    <property type="match status" value="1"/>
</dbReference>
<feature type="signal peptide" evidence="8">
    <location>
        <begin position="1"/>
        <end position="20"/>
    </location>
</feature>
<dbReference type="InterPro" id="IPR029033">
    <property type="entry name" value="His_PPase_superfam"/>
</dbReference>
<dbReference type="PROSITE" id="PS00616">
    <property type="entry name" value="HIS_ACID_PHOSPHAT_1"/>
    <property type="match status" value="1"/>
</dbReference>
<accession>A0A921ZM61</accession>
<dbReference type="PANTHER" id="PTHR11567:SF211">
    <property type="entry name" value="PROSTATIC ACID PHOSPHATASE"/>
    <property type="match status" value="1"/>
</dbReference>
<dbReference type="EMBL" id="JH668618">
    <property type="protein sequence ID" value="KAG6459347.1"/>
    <property type="molecule type" value="Genomic_DNA"/>
</dbReference>
<dbReference type="AlphaFoldDB" id="A0A921ZM61"/>
<comment type="caution">
    <text evidence="9">The sequence shown here is derived from an EMBL/GenBank/DDBJ whole genome shotgun (WGS) entry which is preliminary data.</text>
</comment>
<keyword evidence="7" id="KW-0325">Glycoprotein</keyword>
<evidence type="ECO:0000256" key="6">
    <source>
        <dbReference type="ARBA" id="ARBA00023157"/>
    </source>
</evidence>
<dbReference type="Proteomes" id="UP000791440">
    <property type="component" value="Unassembled WGS sequence"/>
</dbReference>
<evidence type="ECO:0000256" key="7">
    <source>
        <dbReference type="ARBA" id="ARBA00023180"/>
    </source>
</evidence>
<evidence type="ECO:0000256" key="4">
    <source>
        <dbReference type="ARBA" id="ARBA00022729"/>
    </source>
</evidence>
<feature type="chain" id="PRO_5037863580" description="acid phosphatase" evidence="8">
    <location>
        <begin position="21"/>
        <end position="390"/>
    </location>
</feature>
<dbReference type="CDD" id="cd07061">
    <property type="entry name" value="HP_HAP_like"/>
    <property type="match status" value="1"/>
</dbReference>
<dbReference type="PROSITE" id="PS51257">
    <property type="entry name" value="PROKAR_LIPOPROTEIN"/>
    <property type="match status" value="1"/>
</dbReference>
<dbReference type="InterPro" id="IPR033379">
    <property type="entry name" value="Acid_Pase_AS"/>
</dbReference>
<dbReference type="PANTHER" id="PTHR11567">
    <property type="entry name" value="ACID PHOSPHATASE-RELATED"/>
    <property type="match status" value="1"/>
</dbReference>
<evidence type="ECO:0000256" key="2">
    <source>
        <dbReference type="ARBA" id="ARBA00005375"/>
    </source>
</evidence>